<dbReference type="eggNOG" id="ENOG5032S4Y">
    <property type="taxonomic scope" value="Bacteria"/>
</dbReference>
<name>A0A094YTA0_ALKAL</name>
<dbReference type="STRING" id="1218173.BALCAV_0214745"/>
<dbReference type="Proteomes" id="UP000002754">
    <property type="component" value="Unassembled WGS sequence"/>
</dbReference>
<dbReference type="OrthoDB" id="2964978at2"/>
<organism evidence="1 3">
    <name type="scientific">Alkalihalobacillus alcalophilus ATCC 27647 = CGMCC 1.3604</name>
    <dbReference type="NCBI Taxonomy" id="1218173"/>
    <lineage>
        <taxon>Bacteria</taxon>
        <taxon>Bacillati</taxon>
        <taxon>Bacillota</taxon>
        <taxon>Bacilli</taxon>
        <taxon>Bacillales</taxon>
        <taxon>Bacillaceae</taxon>
        <taxon>Alkalihalobacillus</taxon>
    </lineage>
</organism>
<sequence length="173" mass="20481">MFDPTVFDNLKIGFENYLYDLDNLDGEINIINRRDVLEMATMSREFSLSFQLTEEKEVTAELILKTDLNQLAMEILEQKGSNPSCQLILYFYLEMDDVELQCPLIEKEIKKIWEHSIEFNQRLSYLYKNQTSAIHNRVELIFNRLVSEEQMNDIPELVDHILLTLQKLEKISK</sequence>
<proteinExistence type="predicted"/>
<dbReference type="EMBL" id="JALP01000237">
    <property type="protein sequence ID" value="THG89389.1"/>
    <property type="molecule type" value="Genomic_DNA"/>
</dbReference>
<dbReference type="RefSeq" id="WP_003321200.1">
    <property type="nucleotide sequence ID" value="NZ_ALPT02000050.1"/>
</dbReference>
<dbReference type="EMBL" id="ALPT02000050">
    <property type="protein sequence ID" value="KGA96687.1"/>
    <property type="molecule type" value="Genomic_DNA"/>
</dbReference>
<evidence type="ECO:0000313" key="3">
    <source>
        <dbReference type="Proteomes" id="UP000002754"/>
    </source>
</evidence>
<protein>
    <recommendedName>
        <fullName evidence="5">Group-specific protein</fullName>
    </recommendedName>
</protein>
<dbReference type="Proteomes" id="UP000297014">
    <property type="component" value="Unassembled WGS sequence"/>
</dbReference>
<evidence type="ECO:0000313" key="4">
    <source>
        <dbReference type="Proteomes" id="UP000297014"/>
    </source>
</evidence>
<gene>
    <name evidence="2" type="ORF">AJ85_17940</name>
    <name evidence="1" type="ORF">BALCAV_0214745</name>
</gene>
<reference evidence="1 3" key="1">
    <citation type="journal article" date="2014" name="Genome Announc.">
        <title>Draft Genome Sequence of Bacillus alcalophilus AV1934, a Classic Alkaliphile Isolated from Human Feces in 1934.</title>
        <authorList>
            <person name="Attie O."/>
            <person name="Jayaprakash A."/>
            <person name="Shah H."/>
            <person name="Paulsen I.T."/>
            <person name="Morino M."/>
            <person name="Takahashi Y."/>
            <person name="Narumi I."/>
            <person name="Sachidanandam R."/>
            <person name="Satoh K."/>
            <person name="Ito M."/>
            <person name="Krulwich T.A."/>
        </authorList>
    </citation>
    <scope>NUCLEOTIDE SEQUENCE [LARGE SCALE GENOMIC DNA]</scope>
    <source>
        <strain evidence="1 3">AV1934</strain>
    </source>
</reference>
<dbReference type="AlphaFoldDB" id="A0A094YTA0"/>
<evidence type="ECO:0008006" key="5">
    <source>
        <dbReference type="Google" id="ProtNLM"/>
    </source>
</evidence>
<evidence type="ECO:0000313" key="1">
    <source>
        <dbReference type="EMBL" id="KGA96687.1"/>
    </source>
</evidence>
<keyword evidence="3" id="KW-1185">Reference proteome</keyword>
<evidence type="ECO:0000313" key="2">
    <source>
        <dbReference type="EMBL" id="THG89389.1"/>
    </source>
</evidence>
<reference evidence="2 4" key="2">
    <citation type="submission" date="2014-01" db="EMBL/GenBank/DDBJ databases">
        <title>Draft genome sequencing of Bacillus alcalophilus CGMCC 1.3604.</title>
        <authorList>
            <person name="Yang J."/>
            <person name="Diao L."/>
            <person name="Yang S."/>
        </authorList>
    </citation>
    <scope>NUCLEOTIDE SEQUENCE [LARGE SCALE GENOMIC DNA]</scope>
    <source>
        <strain evidence="2 4">CGMCC 1.3604</strain>
    </source>
</reference>
<comment type="caution">
    <text evidence="1">The sequence shown here is derived from an EMBL/GenBank/DDBJ whole genome shotgun (WGS) entry which is preliminary data.</text>
</comment>
<accession>A0A094YTA0</accession>